<feature type="compositionally biased region" description="Acidic residues" evidence="1">
    <location>
        <begin position="1"/>
        <end position="11"/>
    </location>
</feature>
<evidence type="ECO:0000313" key="3">
    <source>
        <dbReference type="Proteomes" id="UP000886653"/>
    </source>
</evidence>
<dbReference type="AlphaFoldDB" id="A0A9P6NCM4"/>
<dbReference type="Proteomes" id="UP000886653">
    <property type="component" value="Unassembled WGS sequence"/>
</dbReference>
<comment type="caution">
    <text evidence="2">The sequence shown here is derived from an EMBL/GenBank/DDBJ whole genome shotgun (WGS) entry which is preliminary data.</text>
</comment>
<accession>A0A9P6NCM4</accession>
<proteinExistence type="predicted"/>
<feature type="compositionally biased region" description="Polar residues" evidence="1">
    <location>
        <begin position="186"/>
        <end position="203"/>
    </location>
</feature>
<protein>
    <submittedName>
        <fullName evidence="2">Uncharacterized protein</fullName>
    </submittedName>
</protein>
<evidence type="ECO:0000256" key="1">
    <source>
        <dbReference type="SAM" id="MobiDB-lite"/>
    </source>
</evidence>
<feature type="region of interest" description="Disordered" evidence="1">
    <location>
        <begin position="1"/>
        <end position="148"/>
    </location>
</feature>
<reference evidence="2" key="1">
    <citation type="submission" date="2013-11" db="EMBL/GenBank/DDBJ databases">
        <title>Genome sequence of the fusiform rust pathogen reveals effectors for host alternation and coevolution with pine.</title>
        <authorList>
            <consortium name="DOE Joint Genome Institute"/>
            <person name="Smith K."/>
            <person name="Pendleton A."/>
            <person name="Kubisiak T."/>
            <person name="Anderson C."/>
            <person name="Salamov A."/>
            <person name="Aerts A."/>
            <person name="Riley R."/>
            <person name="Clum A."/>
            <person name="Lindquist E."/>
            <person name="Ence D."/>
            <person name="Campbell M."/>
            <person name="Kronenberg Z."/>
            <person name="Feau N."/>
            <person name="Dhillon B."/>
            <person name="Hamelin R."/>
            <person name="Burleigh J."/>
            <person name="Smith J."/>
            <person name="Yandell M."/>
            <person name="Nelson C."/>
            <person name="Grigoriev I."/>
            <person name="Davis J."/>
        </authorList>
    </citation>
    <scope>NUCLEOTIDE SEQUENCE</scope>
    <source>
        <strain evidence="2">G11</strain>
    </source>
</reference>
<feature type="compositionally biased region" description="Polar residues" evidence="1">
    <location>
        <begin position="50"/>
        <end position="65"/>
    </location>
</feature>
<feature type="compositionally biased region" description="Polar residues" evidence="1">
    <location>
        <begin position="16"/>
        <end position="26"/>
    </location>
</feature>
<evidence type="ECO:0000313" key="2">
    <source>
        <dbReference type="EMBL" id="KAG0141797.1"/>
    </source>
</evidence>
<gene>
    <name evidence="2" type="ORF">CROQUDRAFT_663383</name>
</gene>
<dbReference type="OrthoDB" id="2505874at2759"/>
<name>A0A9P6NCM4_9BASI</name>
<dbReference type="EMBL" id="MU167371">
    <property type="protein sequence ID" value="KAG0141797.1"/>
    <property type="molecule type" value="Genomic_DNA"/>
</dbReference>
<feature type="region of interest" description="Disordered" evidence="1">
    <location>
        <begin position="184"/>
        <end position="203"/>
    </location>
</feature>
<sequence>MSIELEMESEADGALQSPTSSDQFPTSGMGPEGRPQDLTEDTEMHELSDTHSQINFDSQPQNLTNAHPVVVERSQESTISHPNPLKTRLNSSRAKGKMIMVGGNVVESGGGSGSNSRSRPDTRSSNSRNHHQLNEWGGGGSGENVDGHRGVKILDENVLSRYDFGDPFLELYNAQHSNGEEFAMTQPENAPSTDENQYAPASNIGVTNTSIGFVPPLPPSEIIAPNTPAASPS</sequence>
<organism evidence="2 3">
    <name type="scientific">Cronartium quercuum f. sp. fusiforme G11</name>
    <dbReference type="NCBI Taxonomy" id="708437"/>
    <lineage>
        <taxon>Eukaryota</taxon>
        <taxon>Fungi</taxon>
        <taxon>Dikarya</taxon>
        <taxon>Basidiomycota</taxon>
        <taxon>Pucciniomycotina</taxon>
        <taxon>Pucciniomycetes</taxon>
        <taxon>Pucciniales</taxon>
        <taxon>Coleosporiaceae</taxon>
        <taxon>Cronartium</taxon>
    </lineage>
</organism>
<feature type="compositionally biased region" description="Basic and acidic residues" evidence="1">
    <location>
        <begin position="34"/>
        <end position="49"/>
    </location>
</feature>
<keyword evidence="3" id="KW-1185">Reference proteome</keyword>